<dbReference type="EMBL" id="JAPQKN010000002">
    <property type="protein sequence ID" value="KAJ5168719.1"/>
    <property type="molecule type" value="Genomic_DNA"/>
</dbReference>
<reference evidence="1" key="2">
    <citation type="journal article" date="2023" name="IMA Fungus">
        <title>Comparative genomic study of the Penicillium genus elucidates a diverse pangenome and 15 lateral gene transfer events.</title>
        <authorList>
            <person name="Petersen C."/>
            <person name="Sorensen T."/>
            <person name="Nielsen M.R."/>
            <person name="Sondergaard T.E."/>
            <person name="Sorensen J.L."/>
            <person name="Fitzpatrick D.A."/>
            <person name="Frisvad J.C."/>
            <person name="Nielsen K.L."/>
        </authorList>
    </citation>
    <scope>NUCLEOTIDE SEQUENCE</scope>
    <source>
        <strain evidence="1">IBT 26290</strain>
    </source>
</reference>
<comment type="caution">
    <text evidence="1">The sequence shown here is derived from an EMBL/GenBank/DDBJ whole genome shotgun (WGS) entry which is preliminary data.</text>
</comment>
<proteinExistence type="predicted"/>
<accession>A0A9W9I651</accession>
<gene>
    <name evidence="1" type="ORF">N7482_004313</name>
</gene>
<sequence length="222" mass="24646">MALTLPTSHLATMSYSQFHITEESWGHHYRVVTTDGAGSTHHFFLENSPFDRSRPDFRMHEGPDANGPVVGLSCYRRFSQDCRVVLVENEEDAEKSEWVTLAKKGHISPAYSFQAPLHGEMGTFWWKKTRSMGTHATPLGNMKLVDEKSDAVLAVFSSDSYALVPGRLDMCGEYGETFDRMALLTGVSVREKQRRAQGRPMRHGMDYTFTAGVAGGGMSGGC</sequence>
<keyword evidence="2" id="KW-1185">Reference proteome</keyword>
<dbReference type="AlphaFoldDB" id="A0A9W9I651"/>
<protein>
    <submittedName>
        <fullName evidence="1">Uncharacterized protein</fullName>
    </submittedName>
</protein>
<dbReference type="Proteomes" id="UP001149163">
    <property type="component" value="Unassembled WGS sequence"/>
</dbReference>
<organism evidence="1 2">
    <name type="scientific">Penicillium canariense</name>
    <dbReference type="NCBI Taxonomy" id="189055"/>
    <lineage>
        <taxon>Eukaryota</taxon>
        <taxon>Fungi</taxon>
        <taxon>Dikarya</taxon>
        <taxon>Ascomycota</taxon>
        <taxon>Pezizomycotina</taxon>
        <taxon>Eurotiomycetes</taxon>
        <taxon>Eurotiomycetidae</taxon>
        <taxon>Eurotiales</taxon>
        <taxon>Aspergillaceae</taxon>
        <taxon>Penicillium</taxon>
    </lineage>
</organism>
<dbReference type="OrthoDB" id="3431997at2759"/>
<evidence type="ECO:0000313" key="1">
    <source>
        <dbReference type="EMBL" id="KAJ5168719.1"/>
    </source>
</evidence>
<reference evidence="1" key="1">
    <citation type="submission" date="2022-11" db="EMBL/GenBank/DDBJ databases">
        <authorList>
            <person name="Petersen C."/>
        </authorList>
    </citation>
    <scope>NUCLEOTIDE SEQUENCE</scope>
    <source>
        <strain evidence="1">IBT 26290</strain>
    </source>
</reference>
<dbReference type="GeneID" id="81425614"/>
<dbReference type="RefSeq" id="XP_056545180.1">
    <property type="nucleotide sequence ID" value="XM_056686438.1"/>
</dbReference>
<name>A0A9W9I651_9EURO</name>
<evidence type="ECO:0000313" key="2">
    <source>
        <dbReference type="Proteomes" id="UP001149163"/>
    </source>
</evidence>